<evidence type="ECO:0000256" key="3">
    <source>
        <dbReference type="ARBA" id="ARBA00022741"/>
    </source>
</evidence>
<dbReference type="InterPro" id="IPR017871">
    <property type="entry name" value="ABC_transporter-like_CS"/>
</dbReference>
<dbReference type="AlphaFoldDB" id="A0A6J6VDJ5"/>
<dbReference type="PROSITE" id="PS50893">
    <property type="entry name" value="ABC_TRANSPORTER_2"/>
    <property type="match status" value="1"/>
</dbReference>
<dbReference type="InterPro" id="IPR003593">
    <property type="entry name" value="AAA+_ATPase"/>
</dbReference>
<dbReference type="PANTHER" id="PTHR42734">
    <property type="entry name" value="METAL TRANSPORT SYSTEM ATP-BINDING PROTEIN TM_0124-RELATED"/>
    <property type="match status" value="1"/>
</dbReference>
<dbReference type="PROSITE" id="PS00211">
    <property type="entry name" value="ABC_TRANSPORTER_1"/>
    <property type="match status" value="1"/>
</dbReference>
<protein>
    <submittedName>
        <fullName evidence="8">Unannotated protein</fullName>
    </submittedName>
</protein>
<dbReference type="PANTHER" id="PTHR42734:SF5">
    <property type="entry name" value="IRON TRANSPORT SYSTEM ATP-BINDING PROTEIN HI_0361-RELATED"/>
    <property type="match status" value="1"/>
</dbReference>
<dbReference type="Gene3D" id="3.40.50.300">
    <property type="entry name" value="P-loop containing nucleotide triphosphate hydrolases"/>
    <property type="match status" value="1"/>
</dbReference>
<dbReference type="EMBL" id="CAFBQP010000135">
    <property type="protein sequence ID" value="CAB5068286.1"/>
    <property type="molecule type" value="Genomic_DNA"/>
</dbReference>
<dbReference type="EMBL" id="CAEZXX010000153">
    <property type="protein sequence ID" value="CAB4722490.1"/>
    <property type="molecule type" value="Genomic_DNA"/>
</dbReference>
<proteinExistence type="inferred from homology"/>
<dbReference type="InterPro" id="IPR003439">
    <property type="entry name" value="ABC_transporter-like_ATP-bd"/>
</dbReference>
<dbReference type="InterPro" id="IPR027417">
    <property type="entry name" value="P-loop_NTPase"/>
</dbReference>
<keyword evidence="4" id="KW-0067">ATP-binding</keyword>
<organism evidence="8">
    <name type="scientific">freshwater metagenome</name>
    <dbReference type="NCBI Taxonomy" id="449393"/>
    <lineage>
        <taxon>unclassified sequences</taxon>
        <taxon>metagenomes</taxon>
        <taxon>ecological metagenomes</taxon>
    </lineage>
</organism>
<evidence type="ECO:0000256" key="4">
    <source>
        <dbReference type="ARBA" id="ARBA00022840"/>
    </source>
</evidence>
<evidence type="ECO:0000256" key="5">
    <source>
        <dbReference type="SAM" id="MobiDB-lite"/>
    </source>
</evidence>
<accession>A0A6J6VDJ5</accession>
<dbReference type="GO" id="GO:0005524">
    <property type="term" value="F:ATP binding"/>
    <property type="evidence" value="ECO:0007669"/>
    <property type="project" value="UniProtKB-KW"/>
</dbReference>
<reference evidence="8" key="1">
    <citation type="submission" date="2020-05" db="EMBL/GenBank/DDBJ databases">
        <authorList>
            <person name="Chiriac C."/>
            <person name="Salcher M."/>
            <person name="Ghai R."/>
            <person name="Kavagutti S V."/>
        </authorList>
    </citation>
    <scope>NUCLEOTIDE SEQUENCE</scope>
</reference>
<dbReference type="SMART" id="SM00382">
    <property type="entry name" value="AAA"/>
    <property type="match status" value="1"/>
</dbReference>
<feature type="compositionally biased region" description="Basic and acidic residues" evidence="5">
    <location>
        <begin position="1"/>
        <end position="16"/>
    </location>
</feature>
<dbReference type="GO" id="GO:0016887">
    <property type="term" value="F:ATP hydrolysis activity"/>
    <property type="evidence" value="ECO:0007669"/>
    <property type="project" value="InterPro"/>
</dbReference>
<evidence type="ECO:0000256" key="1">
    <source>
        <dbReference type="ARBA" id="ARBA00005417"/>
    </source>
</evidence>
<evidence type="ECO:0000259" key="6">
    <source>
        <dbReference type="PROSITE" id="PS50893"/>
    </source>
</evidence>
<feature type="region of interest" description="Disordered" evidence="5">
    <location>
        <begin position="1"/>
        <end position="22"/>
    </location>
</feature>
<dbReference type="SUPFAM" id="SSF52540">
    <property type="entry name" value="P-loop containing nucleoside triphosphate hydrolases"/>
    <property type="match status" value="1"/>
</dbReference>
<keyword evidence="3" id="KW-0547">Nucleotide-binding</keyword>
<evidence type="ECO:0000256" key="2">
    <source>
        <dbReference type="ARBA" id="ARBA00022448"/>
    </source>
</evidence>
<feature type="domain" description="ABC transporter" evidence="6">
    <location>
        <begin position="33"/>
        <end position="265"/>
    </location>
</feature>
<evidence type="ECO:0000313" key="8">
    <source>
        <dbReference type="EMBL" id="CAB4769399.1"/>
    </source>
</evidence>
<dbReference type="EMBL" id="CAEZYY010000050">
    <property type="protein sequence ID" value="CAB4769399.1"/>
    <property type="molecule type" value="Genomic_DNA"/>
</dbReference>
<name>A0A6J6VDJ5_9ZZZZ</name>
<evidence type="ECO:0000313" key="10">
    <source>
        <dbReference type="EMBL" id="CAB5068286.1"/>
    </source>
</evidence>
<dbReference type="InterPro" id="IPR050153">
    <property type="entry name" value="Metal_Ion_Import_ABC"/>
</dbReference>
<evidence type="ECO:0000313" key="7">
    <source>
        <dbReference type="EMBL" id="CAB4722490.1"/>
    </source>
</evidence>
<dbReference type="Pfam" id="PF00005">
    <property type="entry name" value="ABC_tran"/>
    <property type="match status" value="1"/>
</dbReference>
<evidence type="ECO:0000313" key="9">
    <source>
        <dbReference type="EMBL" id="CAB4870735.1"/>
    </source>
</evidence>
<comment type="similarity">
    <text evidence="1">Belongs to the ABC transporter superfamily.</text>
</comment>
<sequence>MSDTGRKSQEHPDHSGHAHSRAHACQPLGDVVIAVEGGRFGYGGHSSASVARLEIRSGEVIALLGANGSGKTTLMKGFLGLVDRIEGKVELFGEPVERLQDRSAIGYLPQRQSAAGPIPVTVNELVRSGRLTRRNPLGLGRDDGAVQAAIAVVGLTASARKRVSTLSGGQQRRALLARALVGGSQLLLLDEPFAGVDQANQEAIADALDGLLHNGLTLVVVLHELGPLEPLITRVIVMDHGTIRFDGPIEQAPPELLHMGHDHDPHGGPEPTQGIGLVG</sequence>
<dbReference type="EMBL" id="CAFBLR010000053">
    <property type="protein sequence ID" value="CAB4870735.1"/>
    <property type="molecule type" value="Genomic_DNA"/>
</dbReference>
<gene>
    <name evidence="7" type="ORF">UFOPK2602_01840</name>
    <name evidence="8" type="ORF">UFOPK2806_02335</name>
    <name evidence="9" type="ORF">UFOPK3417_00731</name>
    <name evidence="10" type="ORF">UFOPK4306_02350</name>
</gene>
<keyword evidence="2" id="KW-0813">Transport</keyword>